<evidence type="ECO:0000313" key="3">
    <source>
        <dbReference type="Proteomes" id="UP000605784"/>
    </source>
</evidence>
<sequence>MSRQPWQRPLAATQQGRDATRVQVVEAIDRTAPETKADLAATVGISEQYLSEILQELKSEGVVQKGYVVDDAAVYADATGISRLHGDTDAKRENGETPPNDRGPAVLDLLERLEDVTTTQYEAARAAFEGEEPERSADTLESLTNERYFAVIAELKSYTLTTDWPGNRVAADLATIATNLEIVGDRACFVADVVGDRSPPATGVVGERLADIFEAGDRINDHLSAILFDCDLTAHEDLRVAEEAVHRDLDELFELVTAYDMELYGYLVTVTRALERAIYYWVDAAELAVTLHSGVEPDHVMI</sequence>
<reference evidence="2" key="2">
    <citation type="submission" date="2020-09" db="EMBL/GenBank/DDBJ databases">
        <authorList>
            <person name="Sun Q."/>
            <person name="Ohkuma M."/>
        </authorList>
    </citation>
    <scope>NUCLEOTIDE SEQUENCE</scope>
    <source>
        <strain evidence="2">JCM 17820</strain>
    </source>
</reference>
<evidence type="ECO:0008006" key="4">
    <source>
        <dbReference type="Google" id="ProtNLM"/>
    </source>
</evidence>
<reference evidence="2" key="1">
    <citation type="journal article" date="2014" name="Int. J. Syst. Evol. Microbiol.">
        <title>Complete genome sequence of Corynebacterium casei LMG S-19264T (=DSM 44701T), isolated from a smear-ripened cheese.</title>
        <authorList>
            <consortium name="US DOE Joint Genome Institute (JGI-PGF)"/>
            <person name="Walter F."/>
            <person name="Albersmeier A."/>
            <person name="Kalinowski J."/>
            <person name="Ruckert C."/>
        </authorList>
    </citation>
    <scope>NUCLEOTIDE SEQUENCE</scope>
    <source>
        <strain evidence="2">JCM 17820</strain>
    </source>
</reference>
<protein>
    <recommendedName>
        <fullName evidence="4">PhoU family transcriptional regulator</fullName>
    </recommendedName>
</protein>
<dbReference type="Pfam" id="PF13412">
    <property type="entry name" value="HTH_24"/>
    <property type="match status" value="1"/>
</dbReference>
<dbReference type="EMBL" id="BMOU01000004">
    <property type="protein sequence ID" value="GGN97452.1"/>
    <property type="molecule type" value="Genomic_DNA"/>
</dbReference>
<feature type="region of interest" description="Disordered" evidence="1">
    <location>
        <begin position="85"/>
        <end position="104"/>
    </location>
</feature>
<dbReference type="InterPro" id="IPR036390">
    <property type="entry name" value="WH_DNA-bd_sf"/>
</dbReference>
<accession>A0A830GP39</accession>
<keyword evidence="3" id="KW-1185">Reference proteome</keyword>
<dbReference type="AlphaFoldDB" id="A0A830GP39"/>
<dbReference type="Gene3D" id="1.10.10.10">
    <property type="entry name" value="Winged helix-like DNA-binding domain superfamily/Winged helix DNA-binding domain"/>
    <property type="match status" value="1"/>
</dbReference>
<comment type="caution">
    <text evidence="2">The sequence shown here is derived from an EMBL/GenBank/DDBJ whole genome shotgun (WGS) entry which is preliminary data.</text>
</comment>
<dbReference type="InterPro" id="IPR036388">
    <property type="entry name" value="WH-like_DNA-bd_sf"/>
</dbReference>
<proteinExistence type="predicted"/>
<evidence type="ECO:0000313" key="2">
    <source>
        <dbReference type="EMBL" id="GGN97452.1"/>
    </source>
</evidence>
<dbReference type="Proteomes" id="UP000605784">
    <property type="component" value="Unassembled WGS sequence"/>
</dbReference>
<dbReference type="SUPFAM" id="SSF46785">
    <property type="entry name" value="Winged helix' DNA-binding domain"/>
    <property type="match status" value="1"/>
</dbReference>
<feature type="compositionally biased region" description="Basic and acidic residues" evidence="1">
    <location>
        <begin position="85"/>
        <end position="95"/>
    </location>
</feature>
<dbReference type="SUPFAM" id="SSF109755">
    <property type="entry name" value="PhoU-like"/>
    <property type="match status" value="1"/>
</dbReference>
<gene>
    <name evidence="2" type="ORF">GCM10009030_26700</name>
</gene>
<name>A0A830GP39_9EURY</name>
<evidence type="ECO:0000256" key="1">
    <source>
        <dbReference type="SAM" id="MobiDB-lite"/>
    </source>
</evidence>
<organism evidence="2 3">
    <name type="scientific">Haloarcula pellucida</name>
    <dbReference type="NCBI Taxonomy" id="1427151"/>
    <lineage>
        <taxon>Archaea</taxon>
        <taxon>Methanobacteriati</taxon>
        <taxon>Methanobacteriota</taxon>
        <taxon>Stenosarchaea group</taxon>
        <taxon>Halobacteria</taxon>
        <taxon>Halobacteriales</taxon>
        <taxon>Haloarculaceae</taxon>
        <taxon>Haloarcula</taxon>
    </lineage>
</organism>
<dbReference type="RefSeq" id="WP_188998674.1">
    <property type="nucleotide sequence ID" value="NZ_BMOU01000004.1"/>
</dbReference>